<sequence>MSGKQLYSKTNSNYEEITPLTYIQNVIDENSKNSLDKILKIYNHIYIEFENNNTITRNKVPKELRRCGLTITYYDNINNKLITERFNRNDNVASSNTAWLLNKHWDTLLYDSDIFEKGIKVHIPDSSITINMLSDSLKQLFENKKGVIINYPDEEDLTIQKSTFNYNTSVLQFKDRNVDPINFISEGIKVIRRRFSPVKENIAEANGVYTFYDFINIDGCQDNSVLYIDNDILTLANDDIIVYDVYNHRFCARSYKTIDNVQKTVYYVNWKSSIDEYGDSIDYNNYNKIDNKFYPLLNNIYICSSDHKKYYFTNEYNIEEVVNEIYTSYKNIITQKDFDKQSTKYIIKYDFDLNGKTINILEDCTLVFNGGKLKNGIIKLNKTFIEGAIKDINEYLPENTSPNFGDGQIIYNYKELHICKVQEDGTSVMFTIQTK</sequence>
<dbReference type="EMBL" id="MZ130488">
    <property type="protein sequence ID" value="QWM90374.1"/>
    <property type="molecule type" value="Genomic_DNA"/>
</dbReference>
<gene>
    <name evidence="1" type="primary">gp_25637</name>
</gene>
<evidence type="ECO:0000313" key="2">
    <source>
        <dbReference type="Proteomes" id="UP000827442"/>
    </source>
</evidence>
<dbReference type="RefSeq" id="YP_010359946.1">
    <property type="nucleotide sequence ID" value="NC_062778.1"/>
</dbReference>
<dbReference type="GeneID" id="75691590"/>
<name>A0AAE7RYA9_9CAUD</name>
<organism evidence="1 2">
    <name type="scientific">uncultured phage cr17_1</name>
    <dbReference type="NCBI Taxonomy" id="2986404"/>
    <lineage>
        <taxon>Viruses</taxon>
        <taxon>Duplodnaviria</taxon>
        <taxon>Heunggongvirae</taxon>
        <taxon>Uroviricota</taxon>
        <taxon>Caudoviricetes</taxon>
        <taxon>Crassvirales</taxon>
        <taxon>Intestiviridae</taxon>
        <taxon>Crudevirinae</taxon>
        <taxon>Endlipuvirus</taxon>
        <taxon>Endlipuvirus intestinihominis</taxon>
    </lineage>
</organism>
<accession>A0AAE7RYA9</accession>
<dbReference type="KEGG" id="vg:75691590"/>
<evidence type="ECO:0000313" key="1">
    <source>
        <dbReference type="EMBL" id="QWM90374.1"/>
    </source>
</evidence>
<proteinExistence type="predicted"/>
<protein>
    <submittedName>
        <fullName evidence="1">Tail protein</fullName>
    </submittedName>
</protein>
<reference evidence="1 2" key="1">
    <citation type="submission" date="2021-04" db="EMBL/GenBank/DDBJ databases">
        <authorList>
            <person name="Shkoporov A.N."/>
            <person name="Stockdale S.R."/>
            <person name="Guerin E."/>
            <person name="Ross R.P."/>
            <person name="Hill C."/>
        </authorList>
    </citation>
    <scope>NUCLEOTIDE SEQUENCE [LARGE SCALE GENOMIC DNA]</scope>
    <source>
        <strain evidence="2">cr17_1</strain>
    </source>
</reference>
<dbReference type="Proteomes" id="UP000827442">
    <property type="component" value="Segment"/>
</dbReference>
<keyword evidence="2" id="KW-1185">Reference proteome</keyword>